<dbReference type="EnsemblMetazoa" id="Aqu2.1.09132_001">
    <property type="protein sequence ID" value="Aqu2.1.09132_001"/>
    <property type="gene ID" value="Aqu2.1.09132"/>
</dbReference>
<evidence type="ECO:0000256" key="2">
    <source>
        <dbReference type="ARBA" id="ARBA00022729"/>
    </source>
</evidence>
<feature type="disulfide bond" evidence="6">
    <location>
        <begin position="78"/>
        <end position="105"/>
    </location>
</feature>
<accession>A0A1X7T448</accession>
<dbReference type="AlphaFoldDB" id="A0A1X7T448"/>
<dbReference type="InParanoid" id="A0A1X7T448"/>
<feature type="domain" description="Sushi" evidence="9">
    <location>
        <begin position="108"/>
        <end position="164"/>
    </location>
</feature>
<name>A0A1X7T448_AMPQE</name>
<dbReference type="PROSITE" id="PS50923">
    <property type="entry name" value="SUSHI"/>
    <property type="match status" value="2"/>
</dbReference>
<evidence type="ECO:0000256" key="8">
    <source>
        <dbReference type="SAM" id="Phobius"/>
    </source>
</evidence>
<keyword evidence="4 6" id="KW-1015">Disulfide bond</keyword>
<comment type="caution">
    <text evidence="6">Lacks conserved residue(s) required for the propagation of feature annotation.</text>
</comment>
<dbReference type="Pfam" id="PF00084">
    <property type="entry name" value="Sushi"/>
    <property type="match status" value="2"/>
</dbReference>
<evidence type="ECO:0000256" key="5">
    <source>
        <dbReference type="ARBA" id="ARBA00023180"/>
    </source>
</evidence>
<keyword evidence="8" id="KW-0812">Transmembrane</keyword>
<dbReference type="InterPro" id="IPR035976">
    <property type="entry name" value="Sushi/SCR/CCP_sf"/>
</dbReference>
<feature type="domain" description="Sushi" evidence="9">
    <location>
        <begin position="50"/>
        <end position="107"/>
    </location>
</feature>
<dbReference type="SUPFAM" id="SSF57535">
    <property type="entry name" value="Complement control module/SCR domain"/>
    <property type="match status" value="2"/>
</dbReference>
<evidence type="ECO:0000256" key="3">
    <source>
        <dbReference type="ARBA" id="ARBA00022737"/>
    </source>
</evidence>
<dbReference type="SMART" id="SM00032">
    <property type="entry name" value="CCP"/>
    <property type="match status" value="2"/>
</dbReference>
<evidence type="ECO:0000259" key="9">
    <source>
        <dbReference type="PROSITE" id="PS50923"/>
    </source>
</evidence>
<feature type="region of interest" description="Disordered" evidence="7">
    <location>
        <begin position="166"/>
        <end position="197"/>
    </location>
</feature>
<keyword evidence="5" id="KW-0325">Glycoprotein</keyword>
<dbReference type="CDD" id="cd00033">
    <property type="entry name" value="CCP"/>
    <property type="match status" value="2"/>
</dbReference>
<sequence length="290" mass="31261">MLTHHTLQTEGTCVGNNLRFSLGDLVGVTCPLVPANTTTALLAGAGIEPIYCSELSLQYGNINISGPYSYGTGIEYTCQTGFQLVGVSSQTCLSSGGWSHELPYCNVLNCTDPGVPSNGRRHGNHFTNGSLIQFICDNGFNLNGTSLIMCYRGNWSAPVPVCISNTPSPSSSSSSVPTTTSSSKIITSSSPSPSATNQTNDSMQFAYQFLSAIFIALVVLIILVLISALVFLCAYHKIKKTKKHDDDDMQYNQAYATAHTERDREGEGLRLFIHNAVNAPHSNTKLYSHF</sequence>
<evidence type="ECO:0000256" key="4">
    <source>
        <dbReference type="ARBA" id="ARBA00023157"/>
    </source>
</evidence>
<keyword evidence="1 6" id="KW-0768">Sushi</keyword>
<dbReference type="OrthoDB" id="6127264at2759"/>
<feature type="compositionally biased region" description="Low complexity" evidence="7">
    <location>
        <begin position="166"/>
        <end position="194"/>
    </location>
</feature>
<dbReference type="InterPro" id="IPR000436">
    <property type="entry name" value="Sushi_SCR_CCP_dom"/>
</dbReference>
<dbReference type="Gene3D" id="2.10.70.10">
    <property type="entry name" value="Complement Module, domain 1"/>
    <property type="match status" value="2"/>
</dbReference>
<protein>
    <recommendedName>
        <fullName evidence="9">Sushi domain-containing protein</fullName>
    </recommendedName>
</protein>
<keyword evidence="8" id="KW-1133">Transmembrane helix</keyword>
<evidence type="ECO:0000256" key="1">
    <source>
        <dbReference type="ARBA" id="ARBA00022659"/>
    </source>
</evidence>
<evidence type="ECO:0000313" key="10">
    <source>
        <dbReference type="EnsemblMetazoa" id="Aqu2.1.09132_001"/>
    </source>
</evidence>
<dbReference type="STRING" id="400682.A0A1X7T448"/>
<reference evidence="10" key="1">
    <citation type="submission" date="2017-05" db="UniProtKB">
        <authorList>
            <consortium name="EnsemblMetazoa"/>
        </authorList>
    </citation>
    <scope>IDENTIFICATION</scope>
</reference>
<evidence type="ECO:0000256" key="7">
    <source>
        <dbReference type="SAM" id="MobiDB-lite"/>
    </source>
</evidence>
<evidence type="ECO:0000256" key="6">
    <source>
        <dbReference type="PROSITE-ProRule" id="PRU00302"/>
    </source>
</evidence>
<feature type="transmembrane region" description="Helical" evidence="8">
    <location>
        <begin position="209"/>
        <end position="235"/>
    </location>
</feature>
<dbReference type="PANTHER" id="PTHR46393">
    <property type="entry name" value="SUSHI DOMAIN-CONTAINING PROTEIN"/>
    <property type="match status" value="1"/>
</dbReference>
<dbReference type="eggNOG" id="KOG4297">
    <property type="taxonomic scope" value="Eukaryota"/>
</dbReference>
<keyword evidence="3" id="KW-0677">Repeat</keyword>
<keyword evidence="2" id="KW-0732">Signal</keyword>
<proteinExistence type="predicted"/>
<organism evidence="10">
    <name type="scientific">Amphimedon queenslandica</name>
    <name type="common">Sponge</name>
    <dbReference type="NCBI Taxonomy" id="400682"/>
    <lineage>
        <taxon>Eukaryota</taxon>
        <taxon>Metazoa</taxon>
        <taxon>Porifera</taxon>
        <taxon>Demospongiae</taxon>
        <taxon>Heteroscleromorpha</taxon>
        <taxon>Haplosclerida</taxon>
        <taxon>Niphatidae</taxon>
        <taxon>Amphimedon</taxon>
    </lineage>
</organism>
<keyword evidence="8" id="KW-0472">Membrane</keyword>
<dbReference type="PANTHER" id="PTHR46393:SF7">
    <property type="entry name" value="COMPLEMENT C2"/>
    <property type="match status" value="1"/>
</dbReference>